<evidence type="ECO:0000313" key="5">
    <source>
        <dbReference type="Proteomes" id="UP000619260"/>
    </source>
</evidence>
<feature type="transmembrane region" description="Helical" evidence="2">
    <location>
        <begin position="372"/>
        <end position="394"/>
    </location>
</feature>
<evidence type="ECO:0000256" key="2">
    <source>
        <dbReference type="SAM" id="Phobius"/>
    </source>
</evidence>
<keyword evidence="2" id="KW-0472">Membrane</keyword>
<dbReference type="InterPro" id="IPR002182">
    <property type="entry name" value="NB-ARC"/>
</dbReference>
<dbReference type="InterPro" id="IPR003593">
    <property type="entry name" value="AAA+_ATPase"/>
</dbReference>
<comment type="caution">
    <text evidence="4">The sequence shown here is derived from an EMBL/GenBank/DDBJ whole genome shotgun (WGS) entry which is preliminary data.</text>
</comment>
<dbReference type="PANTHER" id="PTHR47691">
    <property type="entry name" value="REGULATOR-RELATED"/>
    <property type="match status" value="1"/>
</dbReference>
<evidence type="ECO:0000313" key="4">
    <source>
        <dbReference type="EMBL" id="GIJ48343.1"/>
    </source>
</evidence>
<organism evidence="4 5">
    <name type="scientific">Virgisporangium aliadipatigenens</name>
    <dbReference type="NCBI Taxonomy" id="741659"/>
    <lineage>
        <taxon>Bacteria</taxon>
        <taxon>Bacillati</taxon>
        <taxon>Actinomycetota</taxon>
        <taxon>Actinomycetes</taxon>
        <taxon>Micromonosporales</taxon>
        <taxon>Micromonosporaceae</taxon>
        <taxon>Virgisporangium</taxon>
    </lineage>
</organism>
<evidence type="ECO:0000259" key="3">
    <source>
        <dbReference type="SMART" id="SM00382"/>
    </source>
</evidence>
<dbReference type="Gene3D" id="1.25.40.10">
    <property type="entry name" value="Tetratricopeptide repeat domain"/>
    <property type="match status" value="1"/>
</dbReference>
<keyword evidence="2" id="KW-0812">Transmembrane</keyword>
<keyword evidence="2" id="KW-1133">Transmembrane helix</keyword>
<dbReference type="Pfam" id="PF00931">
    <property type="entry name" value="NB-ARC"/>
    <property type="match status" value="1"/>
</dbReference>
<proteinExistence type="predicted"/>
<dbReference type="PANTHER" id="PTHR47691:SF3">
    <property type="entry name" value="HTH-TYPE TRANSCRIPTIONAL REGULATOR RV0890C-RELATED"/>
    <property type="match status" value="1"/>
</dbReference>
<feature type="transmembrane region" description="Helical" evidence="2">
    <location>
        <begin position="35"/>
        <end position="51"/>
    </location>
</feature>
<feature type="region of interest" description="Disordered" evidence="1">
    <location>
        <begin position="866"/>
        <end position="889"/>
    </location>
</feature>
<feature type="domain" description="AAA+ ATPase" evidence="3">
    <location>
        <begin position="147"/>
        <end position="285"/>
    </location>
</feature>
<sequence>MRRTIRPFAAVLAVAAAALTLTVWPDDWSAQARFLVLGGSMLVLVVLFDVWRRPRRPPWVGVGVPAGPAAGSVDGGWESGTVVTAGSPDPQWPEEPVGEVDVSSATFCGRGENVAEILGAYRIARERRADHRRRGEAGPVSDDTVGRPVVIAIHGKPGVGKSVLAKELARRLENDHPDGSHHANFGNAGDPLAAAEIIVNLLRQLDWHEKLSQDPADNLRTFRTLTAQRRALFIFDAARDHQQVLNALPAGSGCTVIVTSRLDLQAGLRTPSWRLDEPAMDDALDMFHTLAETSPYRDPVCTATIVESCGRLPLAIRSAAERMLHERAAPCSIAKSLDPPETRLERLTHRDRSPERVFETQYRHLEGDEQKAFHLLALVPSPTFLPWVLAPLLFDTRVGRAESIATRLAELQLLEVDDRRWADRPRYRMHPLVRLFAERKAGDDRPARYAQELSRLWEAYLWIVGAVVKEIDRTLPESALPQAPIRHEIGLRVAADIAQSRQRLRWVRAEHRTLVGCVEELHRARNWPLCWRVASWLGECYPHDGDLERDLNAVALGIQAADNDNNRIGRIDVRRAMGSLLIRAERYVPAGKHLMEALEQARAHPGLLTRLREGLIQLKLAEAYVQQEAPCEVTPRLRAARQIFGELGRTNELQLVRIIDDINNQVSSGAEFDPDGHADDQLGFWSAVAQAEERRRREQWREAADSLRGAVRRSEGDISREAFILYRLACLHLEQLNVVEDGDGSVVRAAVRRAAEARMLYRRMGNRPGELRARCVLARALVAAGEPVPAEEHIKYVADHLPELVGEAPSASGPIEARLAWARGDLLRARGGRQDDARSALLSASTKFEDLDDIQSQNAVRHAINAMDDPGVDRPSTALPRQRADTTNSAYAATAAGTDAASVVTLLRKTRDSTLPPSGWRVILAALDIVGPSPGPDEFGELRAVITSLSTEDDPVWKRRIGGSPGTVPPAGRNRFDELIARLAAAEHPSPGGPQREEH</sequence>
<evidence type="ECO:0000256" key="1">
    <source>
        <dbReference type="SAM" id="MobiDB-lite"/>
    </source>
</evidence>
<accession>A0A8J4DSX8</accession>
<dbReference type="Gene3D" id="3.40.50.300">
    <property type="entry name" value="P-loop containing nucleotide triphosphate hydrolases"/>
    <property type="match status" value="1"/>
</dbReference>
<dbReference type="Proteomes" id="UP000619260">
    <property type="component" value="Unassembled WGS sequence"/>
</dbReference>
<keyword evidence="5" id="KW-1185">Reference proteome</keyword>
<dbReference type="AlphaFoldDB" id="A0A8J4DSX8"/>
<protein>
    <recommendedName>
        <fullName evidence="3">AAA+ ATPase domain-containing protein</fullName>
    </recommendedName>
</protein>
<dbReference type="InterPro" id="IPR011990">
    <property type="entry name" value="TPR-like_helical_dom_sf"/>
</dbReference>
<dbReference type="InterPro" id="IPR027417">
    <property type="entry name" value="P-loop_NTPase"/>
</dbReference>
<dbReference type="GO" id="GO:0043531">
    <property type="term" value="F:ADP binding"/>
    <property type="evidence" value="ECO:0007669"/>
    <property type="project" value="InterPro"/>
</dbReference>
<reference evidence="4" key="1">
    <citation type="submission" date="2021-01" db="EMBL/GenBank/DDBJ databases">
        <title>Whole genome shotgun sequence of Virgisporangium aliadipatigenens NBRC 105644.</title>
        <authorList>
            <person name="Komaki H."/>
            <person name="Tamura T."/>
        </authorList>
    </citation>
    <scope>NUCLEOTIDE SEQUENCE</scope>
    <source>
        <strain evidence="4">NBRC 105644</strain>
    </source>
</reference>
<gene>
    <name evidence="4" type="ORF">Val02_52290</name>
</gene>
<name>A0A8J4DSX8_9ACTN</name>
<dbReference type="RefSeq" id="WP_203901835.1">
    <property type="nucleotide sequence ID" value="NZ_BOPF01000020.1"/>
</dbReference>
<dbReference type="SUPFAM" id="SSF52540">
    <property type="entry name" value="P-loop containing nucleoside triphosphate hydrolases"/>
    <property type="match status" value="1"/>
</dbReference>
<dbReference type="SMART" id="SM00382">
    <property type="entry name" value="AAA"/>
    <property type="match status" value="1"/>
</dbReference>
<dbReference type="EMBL" id="BOPF01000020">
    <property type="protein sequence ID" value="GIJ48343.1"/>
    <property type="molecule type" value="Genomic_DNA"/>
</dbReference>